<evidence type="ECO:0000313" key="8">
    <source>
        <dbReference type="Proteomes" id="UP001163828"/>
    </source>
</evidence>
<dbReference type="PANTHER" id="PTHR23140">
    <property type="entry name" value="RNA PROCESSING PROTEIN LD23810P"/>
    <property type="match status" value="1"/>
</dbReference>
<feature type="compositionally biased region" description="Acidic residues" evidence="3">
    <location>
        <begin position="664"/>
        <end position="703"/>
    </location>
</feature>
<dbReference type="Proteomes" id="UP001163828">
    <property type="component" value="Unassembled WGS sequence"/>
</dbReference>
<gene>
    <name evidence="7" type="ORF">F5050DRAFT_1796544</name>
</gene>
<dbReference type="PROSITE" id="PS51391">
    <property type="entry name" value="CID"/>
    <property type="match status" value="1"/>
</dbReference>
<accession>A0ABQ8QSZ4</accession>
<evidence type="ECO:0000256" key="2">
    <source>
        <dbReference type="PROSITE-ProRule" id="PRU00176"/>
    </source>
</evidence>
<dbReference type="SUPFAM" id="SSF109905">
    <property type="entry name" value="Surp module (SWAP domain)"/>
    <property type="match status" value="1"/>
</dbReference>
<feature type="region of interest" description="Disordered" evidence="3">
    <location>
        <begin position="1"/>
        <end position="66"/>
    </location>
</feature>
<keyword evidence="8" id="KW-1185">Reference proteome</keyword>
<dbReference type="Pfam" id="PF00076">
    <property type="entry name" value="RRM_1"/>
    <property type="match status" value="1"/>
</dbReference>
<dbReference type="InterPro" id="IPR035979">
    <property type="entry name" value="RBD_domain_sf"/>
</dbReference>
<dbReference type="InterPro" id="IPR035967">
    <property type="entry name" value="SWAP/Surp_sf"/>
</dbReference>
<dbReference type="SMART" id="SM00360">
    <property type="entry name" value="RRM"/>
    <property type="match status" value="1"/>
</dbReference>
<keyword evidence="1 2" id="KW-0694">RNA-binding</keyword>
<feature type="compositionally biased region" description="Polar residues" evidence="3">
    <location>
        <begin position="294"/>
        <end position="307"/>
    </location>
</feature>
<dbReference type="Pfam" id="PF04818">
    <property type="entry name" value="CID"/>
    <property type="match status" value="1"/>
</dbReference>
<feature type="region of interest" description="Disordered" evidence="3">
    <location>
        <begin position="81"/>
        <end position="134"/>
    </location>
</feature>
<dbReference type="PANTHER" id="PTHR23140:SF0">
    <property type="entry name" value="U2 SNRNP-ASSOCIATED SURP MOTIF-CONTAINING PROTEIN"/>
    <property type="match status" value="1"/>
</dbReference>
<evidence type="ECO:0000313" key="7">
    <source>
        <dbReference type="EMBL" id="KAJ4001610.1"/>
    </source>
</evidence>
<feature type="region of interest" description="Disordered" evidence="3">
    <location>
        <begin position="664"/>
        <end position="734"/>
    </location>
</feature>
<dbReference type="Gene3D" id="1.25.40.90">
    <property type="match status" value="1"/>
</dbReference>
<feature type="domain" description="CID" evidence="6">
    <location>
        <begin position="451"/>
        <end position="596"/>
    </location>
</feature>
<evidence type="ECO:0000256" key="1">
    <source>
        <dbReference type="ARBA" id="ARBA00022884"/>
    </source>
</evidence>
<feature type="domain" description="RRM" evidence="4">
    <location>
        <begin position="184"/>
        <end position="277"/>
    </location>
</feature>
<feature type="compositionally biased region" description="Basic residues" evidence="3">
    <location>
        <begin position="311"/>
        <end position="320"/>
    </location>
</feature>
<dbReference type="SMART" id="SM00648">
    <property type="entry name" value="SWAP"/>
    <property type="match status" value="1"/>
</dbReference>
<evidence type="ECO:0000259" key="5">
    <source>
        <dbReference type="PROSITE" id="PS50128"/>
    </source>
</evidence>
<feature type="compositionally biased region" description="Basic residues" evidence="3">
    <location>
        <begin position="327"/>
        <end position="347"/>
    </location>
</feature>
<dbReference type="Pfam" id="PF01805">
    <property type="entry name" value="Surp"/>
    <property type="match status" value="1"/>
</dbReference>
<dbReference type="PROSITE" id="PS50128">
    <property type="entry name" value="SURP"/>
    <property type="match status" value="1"/>
</dbReference>
<dbReference type="InterPro" id="IPR012677">
    <property type="entry name" value="Nucleotide-bd_a/b_plait_sf"/>
</dbReference>
<dbReference type="SMART" id="SM00582">
    <property type="entry name" value="RPR"/>
    <property type="match status" value="1"/>
</dbReference>
<evidence type="ECO:0000256" key="3">
    <source>
        <dbReference type="SAM" id="MobiDB-lite"/>
    </source>
</evidence>
<dbReference type="EMBL" id="MU790508">
    <property type="protein sequence ID" value="KAJ4001610.1"/>
    <property type="molecule type" value="Genomic_DNA"/>
</dbReference>
<proteinExistence type="predicted"/>
<organism evidence="7 8">
    <name type="scientific">Lentinula boryana</name>
    <dbReference type="NCBI Taxonomy" id="40481"/>
    <lineage>
        <taxon>Eukaryota</taxon>
        <taxon>Fungi</taxon>
        <taxon>Dikarya</taxon>
        <taxon>Basidiomycota</taxon>
        <taxon>Agaricomycotina</taxon>
        <taxon>Agaricomycetes</taxon>
        <taxon>Agaricomycetidae</taxon>
        <taxon>Agaricales</taxon>
        <taxon>Marasmiineae</taxon>
        <taxon>Omphalotaceae</taxon>
        <taxon>Lentinula</taxon>
    </lineage>
</organism>
<dbReference type="InterPro" id="IPR051485">
    <property type="entry name" value="SR-CTD_assoc_factor"/>
</dbReference>
<dbReference type="InterPro" id="IPR006569">
    <property type="entry name" value="CID_dom"/>
</dbReference>
<feature type="compositionally biased region" description="Basic and acidic residues" evidence="3">
    <location>
        <begin position="51"/>
        <end position="66"/>
    </location>
</feature>
<feature type="region of interest" description="Disordered" evidence="3">
    <location>
        <begin position="286"/>
        <end position="366"/>
    </location>
</feature>
<reference evidence="7" key="1">
    <citation type="submission" date="2022-08" db="EMBL/GenBank/DDBJ databases">
        <authorList>
            <consortium name="DOE Joint Genome Institute"/>
            <person name="Min B."/>
            <person name="Riley R."/>
            <person name="Sierra-Patev S."/>
            <person name="Naranjo-Ortiz M."/>
            <person name="Looney B."/>
            <person name="Konkel Z."/>
            <person name="Slot J.C."/>
            <person name="Sakamoto Y."/>
            <person name="Steenwyk J.L."/>
            <person name="Rokas A."/>
            <person name="Carro J."/>
            <person name="Camarero S."/>
            <person name="Ferreira P."/>
            <person name="Molpeceres G."/>
            <person name="Ruiz-Duenas F.J."/>
            <person name="Serrano A."/>
            <person name="Henrissat B."/>
            <person name="Drula E."/>
            <person name="Hughes K.W."/>
            <person name="Mata J.L."/>
            <person name="Ishikawa N.K."/>
            <person name="Vargas-Isla R."/>
            <person name="Ushijima S."/>
            <person name="Smith C.A."/>
            <person name="Ahrendt S."/>
            <person name="Andreopoulos W."/>
            <person name="He G."/>
            <person name="Labutti K."/>
            <person name="Lipzen A."/>
            <person name="Ng V."/>
            <person name="Sandor L."/>
            <person name="Barry K."/>
            <person name="Martinez A.T."/>
            <person name="Xiao Y."/>
            <person name="Gibbons J.G."/>
            <person name="Terashima K."/>
            <person name="Hibbett D.S."/>
            <person name="Grigoriev I.V."/>
        </authorList>
    </citation>
    <scope>NUCLEOTIDE SEQUENCE</scope>
    <source>
        <strain evidence="7">TFB10827</strain>
    </source>
</reference>
<evidence type="ECO:0000259" key="4">
    <source>
        <dbReference type="PROSITE" id="PS50102"/>
    </source>
</evidence>
<sequence>MDRRTKPGPSKLSAFFENNDEEDAPSFPHKVAVDDAKLSQYAAGTHRKSRRERDQELAEAKKREEEVNAAKAYAEFIDAFEGDDVGRKSSGNFVKAESGSKYTPSMKGFSDDKTQKSRSNSPAAHNVPRPKGKRAMDAFLEEIKKDQAEREAKYSRNTQGRSVTALAAYEGQSGSKDRGDPQTSNVFVANLPPNVTEQSLGTFFARAGPVGSVKIMWPRGDGTVGPGADMTASRRTKNSGLSGFVSFMARRDAEEALREFDGLDWGGSVLRVGWSKAVPIAAKPMYGKHKKSTRSIAFTETSTVSTESRSRYRSRSRSRSRSPDRGYRRRQRSHERSRSNSPRRRGHSPRDRHSPSPTPEEETVTDVFIRAVAVEVKGHGQSYEENLLKREENNTKYAFLRKDGRRHKFFRGLVENERSMSPEFDDEGYNSVYSTDSAEESERERIRKTTLGKLARKRFEAMLRALSGKRGEIARCMAFSLEHAEAAHEIADIIVASLLVEGTPVPRKVARLHLICDILHNSAAAVPSAWKFRQEFQSRLGIVFDHLGNIYHSFPGRITAETFKKQITTVVDIWEDWIVFPPAFTLELRVRLEGMTMENKAEIVETAEDEVKYESAKLPSRFTTSTFKTATVSDIAVNEDLDGAPLDNMDGDDVDGAIMEDVDGAPMEDVDGAPMEDVDGAPMEDVDGAPMEDEDGEPMNNDDVDGKPMDDLDGVPLADLNGAQMEDLDDELLA</sequence>
<dbReference type="Gene3D" id="3.30.70.330">
    <property type="match status" value="1"/>
</dbReference>
<dbReference type="SUPFAM" id="SSF54928">
    <property type="entry name" value="RNA-binding domain, RBD"/>
    <property type="match status" value="1"/>
</dbReference>
<dbReference type="InterPro" id="IPR000061">
    <property type="entry name" value="Surp"/>
</dbReference>
<name>A0ABQ8QSZ4_9AGAR</name>
<feature type="domain" description="SURP motif" evidence="5">
    <location>
        <begin position="368"/>
        <end position="410"/>
    </location>
</feature>
<protein>
    <recommendedName>
        <fullName evidence="9">U2-associated protein SR140</fullName>
    </recommendedName>
</protein>
<dbReference type="InterPro" id="IPR008942">
    <property type="entry name" value="ENTH_VHS"/>
</dbReference>
<comment type="caution">
    <text evidence="7">The sequence shown here is derived from an EMBL/GenBank/DDBJ whole genome shotgun (WGS) entry which is preliminary data.</text>
</comment>
<evidence type="ECO:0008006" key="9">
    <source>
        <dbReference type="Google" id="ProtNLM"/>
    </source>
</evidence>
<dbReference type="Gene3D" id="1.10.10.790">
    <property type="entry name" value="Surp module"/>
    <property type="match status" value="1"/>
</dbReference>
<dbReference type="PROSITE" id="PS50102">
    <property type="entry name" value="RRM"/>
    <property type="match status" value="1"/>
</dbReference>
<evidence type="ECO:0000259" key="6">
    <source>
        <dbReference type="PROSITE" id="PS51391"/>
    </source>
</evidence>
<dbReference type="InterPro" id="IPR000504">
    <property type="entry name" value="RRM_dom"/>
</dbReference>